<protein>
    <recommendedName>
        <fullName evidence="3">Response regulatory domain-containing protein</fullName>
    </recommendedName>
</protein>
<name>A0A0B2K0T5_9FIRM</name>
<dbReference type="PANTHER" id="PTHR44591">
    <property type="entry name" value="STRESS RESPONSE REGULATOR PROTEIN 1"/>
    <property type="match status" value="1"/>
</dbReference>
<evidence type="ECO:0000313" key="4">
    <source>
        <dbReference type="EMBL" id="KHM52446.1"/>
    </source>
</evidence>
<dbReference type="InterPro" id="IPR001789">
    <property type="entry name" value="Sig_transdc_resp-reg_receiver"/>
</dbReference>
<keyword evidence="1 2" id="KW-0597">Phosphoprotein</keyword>
<dbReference type="Pfam" id="PF00072">
    <property type="entry name" value="Response_reg"/>
    <property type="match status" value="1"/>
</dbReference>
<dbReference type="PANTHER" id="PTHR44591:SF3">
    <property type="entry name" value="RESPONSE REGULATORY DOMAIN-CONTAINING PROTEIN"/>
    <property type="match status" value="1"/>
</dbReference>
<evidence type="ECO:0000313" key="5">
    <source>
        <dbReference type="Proteomes" id="UP000030993"/>
    </source>
</evidence>
<keyword evidence="5" id="KW-1185">Reference proteome</keyword>
<dbReference type="GO" id="GO:0000160">
    <property type="term" value="P:phosphorelay signal transduction system"/>
    <property type="evidence" value="ECO:0007669"/>
    <property type="project" value="InterPro"/>
</dbReference>
<accession>A0A0B2K0T5</accession>
<dbReference type="InterPro" id="IPR011006">
    <property type="entry name" value="CheY-like_superfamily"/>
</dbReference>
<reference evidence="4 5" key="1">
    <citation type="journal article" date="2013" name="PLoS ONE">
        <title>Identification and characterization of three novel lipases belonging to families II and V from Anaerovibrio lipolyticus 5ST.</title>
        <authorList>
            <person name="Prive F."/>
            <person name="Kaderbhai N.N."/>
            <person name="Girdwood S."/>
            <person name="Worgan H.J."/>
            <person name="Pinloche E."/>
            <person name="Scollan N.D."/>
            <person name="Huws S.A."/>
            <person name="Newbold C.J."/>
        </authorList>
    </citation>
    <scope>NUCLEOTIDE SEQUENCE [LARGE SCALE GENOMIC DNA]</scope>
    <source>
        <strain evidence="4 5">5S</strain>
    </source>
</reference>
<dbReference type="InterPro" id="IPR050595">
    <property type="entry name" value="Bact_response_regulator"/>
</dbReference>
<evidence type="ECO:0000256" key="2">
    <source>
        <dbReference type="PROSITE-ProRule" id="PRU00169"/>
    </source>
</evidence>
<dbReference type="Proteomes" id="UP000030993">
    <property type="component" value="Unassembled WGS sequence"/>
</dbReference>
<dbReference type="EMBL" id="JSCE01000093">
    <property type="protein sequence ID" value="KHM52446.1"/>
    <property type="molecule type" value="Genomic_DNA"/>
</dbReference>
<dbReference type="RefSeq" id="WP_039207041.1">
    <property type="nucleotide sequence ID" value="NZ_JSCE01000093.1"/>
</dbReference>
<gene>
    <name evidence="4" type="ORF">NZ47_04810</name>
</gene>
<feature type="modified residue" description="4-aspartylphosphate" evidence="2">
    <location>
        <position position="57"/>
    </location>
</feature>
<dbReference type="Gene3D" id="3.40.50.2300">
    <property type="match status" value="1"/>
</dbReference>
<dbReference type="STRING" id="82374.NZ47_04810"/>
<dbReference type="SUPFAM" id="SSF52172">
    <property type="entry name" value="CheY-like"/>
    <property type="match status" value="1"/>
</dbReference>
<feature type="domain" description="Response regulatory" evidence="3">
    <location>
        <begin position="8"/>
        <end position="122"/>
    </location>
</feature>
<dbReference type="PROSITE" id="PS50110">
    <property type="entry name" value="RESPONSE_REGULATORY"/>
    <property type="match status" value="1"/>
</dbReference>
<dbReference type="SMART" id="SM00448">
    <property type="entry name" value="REC"/>
    <property type="match status" value="1"/>
</dbReference>
<organism evidence="4 5">
    <name type="scientific">Anaerovibrio lipolyticus</name>
    <dbReference type="NCBI Taxonomy" id="82374"/>
    <lineage>
        <taxon>Bacteria</taxon>
        <taxon>Bacillati</taxon>
        <taxon>Bacillota</taxon>
        <taxon>Negativicutes</taxon>
        <taxon>Selenomonadales</taxon>
        <taxon>Selenomonadaceae</taxon>
        <taxon>Anaerovibrio</taxon>
    </lineage>
</organism>
<comment type="caution">
    <text evidence="4">The sequence shown here is derived from an EMBL/GenBank/DDBJ whole genome shotgun (WGS) entry which is preliminary data.</text>
</comment>
<evidence type="ECO:0000259" key="3">
    <source>
        <dbReference type="PROSITE" id="PS50110"/>
    </source>
</evidence>
<evidence type="ECO:0000256" key="1">
    <source>
        <dbReference type="ARBA" id="ARBA00022553"/>
    </source>
</evidence>
<sequence length="124" mass="13977">MGDQSKKKILIIDDAEVNQLLLSRILADYELLNAHDVGRAIELLQENGESLDLVILDLVLPDKSGLELLQFMKADEQLKEIPVIVMSAQAQMEQTAMEMGAVEFWKKPFWNAQEVQNRVAKVLG</sequence>
<proteinExistence type="predicted"/>
<dbReference type="AlphaFoldDB" id="A0A0B2K0T5"/>